<reference evidence="3" key="1">
    <citation type="journal article" date="2019" name="Int. J. Syst. Evol. Microbiol.">
        <title>The Global Catalogue of Microorganisms (GCM) 10K type strain sequencing project: providing services to taxonomists for standard genome sequencing and annotation.</title>
        <authorList>
            <consortium name="The Broad Institute Genomics Platform"/>
            <consortium name="The Broad Institute Genome Sequencing Center for Infectious Disease"/>
            <person name="Wu L."/>
            <person name="Ma J."/>
        </authorList>
    </citation>
    <scope>NUCLEOTIDE SEQUENCE [LARGE SCALE GENOMIC DNA]</scope>
    <source>
        <strain evidence="3">CGMCC 4.7349</strain>
    </source>
</reference>
<protein>
    <submittedName>
        <fullName evidence="2">Uncharacterized protein</fullName>
    </submittedName>
</protein>
<proteinExistence type="predicted"/>
<evidence type="ECO:0000313" key="2">
    <source>
        <dbReference type="EMBL" id="GGO45074.1"/>
    </source>
</evidence>
<feature type="compositionally biased region" description="Basic and acidic residues" evidence="1">
    <location>
        <begin position="91"/>
        <end position="115"/>
    </location>
</feature>
<keyword evidence="3" id="KW-1185">Reference proteome</keyword>
<feature type="region of interest" description="Disordered" evidence="1">
    <location>
        <begin position="67"/>
        <end position="115"/>
    </location>
</feature>
<organism evidence="2 3">
    <name type="scientific">Streptomyces lasiicapitis</name>
    <dbReference type="NCBI Taxonomy" id="1923961"/>
    <lineage>
        <taxon>Bacteria</taxon>
        <taxon>Bacillati</taxon>
        <taxon>Actinomycetota</taxon>
        <taxon>Actinomycetes</taxon>
        <taxon>Kitasatosporales</taxon>
        <taxon>Streptomycetaceae</taxon>
        <taxon>Streptomyces</taxon>
    </lineage>
</organism>
<gene>
    <name evidence="2" type="ORF">GCM10012286_32820</name>
</gene>
<dbReference type="Proteomes" id="UP000656881">
    <property type="component" value="Unassembled WGS sequence"/>
</dbReference>
<evidence type="ECO:0000313" key="3">
    <source>
        <dbReference type="Proteomes" id="UP000656881"/>
    </source>
</evidence>
<dbReference type="EMBL" id="BMNG01000006">
    <property type="protein sequence ID" value="GGO45074.1"/>
    <property type="molecule type" value="Genomic_DNA"/>
</dbReference>
<name>A0ABQ2LYU2_9ACTN</name>
<evidence type="ECO:0000256" key="1">
    <source>
        <dbReference type="SAM" id="MobiDB-lite"/>
    </source>
</evidence>
<sequence length="115" mass="12162">MPPPDWAEIVPPRVNTVTVLGMGWLDSVGVRVGGPCGALPNPAPSRNQGLPPLDPAIGLNGLVLKRRTGYFPPTRPNLHDGTQPAPPARPALEDEARSADKGARGEAPDGEQRHR</sequence>
<comment type="caution">
    <text evidence="2">The sequence shown here is derived from an EMBL/GenBank/DDBJ whole genome shotgun (WGS) entry which is preliminary data.</text>
</comment>
<accession>A0ABQ2LYU2</accession>